<reference evidence="1" key="1">
    <citation type="submission" date="2020-06" db="EMBL/GenBank/DDBJ databases">
        <authorList>
            <person name="Li T."/>
            <person name="Hu X."/>
            <person name="Zhang T."/>
            <person name="Song X."/>
            <person name="Zhang H."/>
            <person name="Dai N."/>
            <person name="Sheng W."/>
            <person name="Hou X."/>
            <person name="Wei L."/>
        </authorList>
    </citation>
    <scope>NUCLEOTIDE SEQUENCE</scope>
    <source>
        <strain evidence="1">3651</strain>
        <tissue evidence="1">Leaf</tissue>
    </source>
</reference>
<gene>
    <name evidence="1" type="ORF">Salat_0671200</name>
</gene>
<comment type="caution">
    <text evidence="1">The sequence shown here is derived from an EMBL/GenBank/DDBJ whole genome shotgun (WGS) entry which is preliminary data.</text>
</comment>
<evidence type="ECO:0000313" key="1">
    <source>
        <dbReference type="EMBL" id="KAK4435079.1"/>
    </source>
</evidence>
<evidence type="ECO:0000313" key="2">
    <source>
        <dbReference type="Proteomes" id="UP001293254"/>
    </source>
</evidence>
<reference evidence="1" key="2">
    <citation type="journal article" date="2024" name="Plant">
        <title>Genomic evolution and insights into agronomic trait innovations of Sesamum species.</title>
        <authorList>
            <person name="Miao H."/>
            <person name="Wang L."/>
            <person name="Qu L."/>
            <person name="Liu H."/>
            <person name="Sun Y."/>
            <person name="Le M."/>
            <person name="Wang Q."/>
            <person name="Wei S."/>
            <person name="Zheng Y."/>
            <person name="Lin W."/>
            <person name="Duan Y."/>
            <person name="Cao H."/>
            <person name="Xiong S."/>
            <person name="Wang X."/>
            <person name="Wei L."/>
            <person name="Li C."/>
            <person name="Ma Q."/>
            <person name="Ju M."/>
            <person name="Zhao R."/>
            <person name="Li G."/>
            <person name="Mu C."/>
            <person name="Tian Q."/>
            <person name="Mei H."/>
            <person name="Zhang T."/>
            <person name="Gao T."/>
            <person name="Zhang H."/>
        </authorList>
    </citation>
    <scope>NUCLEOTIDE SEQUENCE</scope>
    <source>
        <strain evidence="1">3651</strain>
    </source>
</reference>
<dbReference type="EMBL" id="JACGWO010000002">
    <property type="protein sequence ID" value="KAK4435079.1"/>
    <property type="molecule type" value="Genomic_DNA"/>
</dbReference>
<protein>
    <submittedName>
        <fullName evidence="1">Uncharacterized protein</fullName>
    </submittedName>
</protein>
<dbReference type="Proteomes" id="UP001293254">
    <property type="component" value="Unassembled WGS sequence"/>
</dbReference>
<name>A0AAE2CUY6_9LAMI</name>
<accession>A0AAE2CUY6</accession>
<organism evidence="1 2">
    <name type="scientific">Sesamum alatum</name>
    <dbReference type="NCBI Taxonomy" id="300844"/>
    <lineage>
        <taxon>Eukaryota</taxon>
        <taxon>Viridiplantae</taxon>
        <taxon>Streptophyta</taxon>
        <taxon>Embryophyta</taxon>
        <taxon>Tracheophyta</taxon>
        <taxon>Spermatophyta</taxon>
        <taxon>Magnoliopsida</taxon>
        <taxon>eudicotyledons</taxon>
        <taxon>Gunneridae</taxon>
        <taxon>Pentapetalae</taxon>
        <taxon>asterids</taxon>
        <taxon>lamiids</taxon>
        <taxon>Lamiales</taxon>
        <taxon>Pedaliaceae</taxon>
        <taxon>Sesamum</taxon>
    </lineage>
</organism>
<proteinExistence type="predicted"/>
<dbReference type="AlphaFoldDB" id="A0AAE2CUY6"/>
<keyword evidence="2" id="KW-1185">Reference proteome</keyword>
<sequence>MAILSIVTTIIRFPARYGNDFRHMHPPYFSVSLENDFQTVPTGVATLIMPKVPSPEPLKVPCICFFLELPSPHPCNRASSKQQCHLVWPSRIILFESLLCLSAHGHGGVGYKVPMGKRRDDLLGQRNEEAKQPFHPILMGCNHEALAINVWWKMKGLLQGSRTQAVKRFAVAQRQSRVAT</sequence>